<evidence type="ECO:0000313" key="2">
    <source>
        <dbReference type="Proteomes" id="UP000823618"/>
    </source>
</evidence>
<dbReference type="EMBL" id="JADIML010000022">
    <property type="protein sequence ID" value="MBO8462439.1"/>
    <property type="molecule type" value="Genomic_DNA"/>
</dbReference>
<sequence length="178" mass="20914">MHADGLTLYKLIVLYMLDKVDFPLTNSQLSQFILDKGYTNYFNLQQSINELVDSSLIRPEIIRNTSHYHSTPAGVETLRLFEYKIPDAIKQDIMEYFEENRYQLRNEVEILSEYYPAKKGEYTVNCIVKEKSSTLLEVKLNVVSEEQAVSICDNWKSNSSDVYTYLIHTLMFRKKEEE</sequence>
<accession>A0A9D9N6T9</accession>
<dbReference type="Pfam" id="PF14277">
    <property type="entry name" value="DUF4364"/>
    <property type="match status" value="1"/>
</dbReference>
<evidence type="ECO:0000313" key="1">
    <source>
        <dbReference type="EMBL" id="MBO8462439.1"/>
    </source>
</evidence>
<dbReference type="Proteomes" id="UP000823618">
    <property type="component" value="Unassembled WGS sequence"/>
</dbReference>
<comment type="caution">
    <text evidence="1">The sequence shown here is derived from an EMBL/GenBank/DDBJ whole genome shotgun (WGS) entry which is preliminary data.</text>
</comment>
<organism evidence="1 2">
    <name type="scientific">Candidatus Scybalomonas excrementavium</name>
    <dbReference type="NCBI Taxonomy" id="2840943"/>
    <lineage>
        <taxon>Bacteria</taxon>
        <taxon>Bacillati</taxon>
        <taxon>Bacillota</taxon>
        <taxon>Clostridia</taxon>
        <taxon>Lachnospirales</taxon>
        <taxon>Lachnospiraceae</taxon>
        <taxon>Lachnospiraceae incertae sedis</taxon>
        <taxon>Candidatus Scybalomonas</taxon>
    </lineage>
</organism>
<dbReference type="AlphaFoldDB" id="A0A9D9N6T9"/>
<gene>
    <name evidence="1" type="ORF">IAC13_00740</name>
</gene>
<dbReference type="InterPro" id="IPR025374">
    <property type="entry name" value="DUF4364"/>
</dbReference>
<reference evidence="1" key="1">
    <citation type="submission" date="2020-10" db="EMBL/GenBank/DDBJ databases">
        <authorList>
            <person name="Gilroy R."/>
        </authorList>
    </citation>
    <scope>NUCLEOTIDE SEQUENCE</scope>
    <source>
        <strain evidence="1">E3-2379</strain>
    </source>
</reference>
<reference evidence="1" key="2">
    <citation type="journal article" date="2021" name="PeerJ">
        <title>Extensive microbial diversity within the chicken gut microbiome revealed by metagenomics and culture.</title>
        <authorList>
            <person name="Gilroy R."/>
            <person name="Ravi A."/>
            <person name="Getino M."/>
            <person name="Pursley I."/>
            <person name="Horton D.L."/>
            <person name="Alikhan N.F."/>
            <person name="Baker D."/>
            <person name="Gharbi K."/>
            <person name="Hall N."/>
            <person name="Watson M."/>
            <person name="Adriaenssens E.M."/>
            <person name="Foster-Nyarko E."/>
            <person name="Jarju S."/>
            <person name="Secka A."/>
            <person name="Antonio M."/>
            <person name="Oren A."/>
            <person name="Chaudhuri R.R."/>
            <person name="La Ragione R."/>
            <person name="Hildebrand F."/>
            <person name="Pallen M.J."/>
        </authorList>
    </citation>
    <scope>NUCLEOTIDE SEQUENCE</scope>
    <source>
        <strain evidence="1">E3-2379</strain>
    </source>
</reference>
<proteinExistence type="predicted"/>
<name>A0A9D9N6T9_9FIRM</name>
<protein>
    <submittedName>
        <fullName evidence="1">DUF4364 family protein</fullName>
    </submittedName>
</protein>